<evidence type="ECO:0000256" key="11">
    <source>
        <dbReference type="ARBA" id="ARBA00023201"/>
    </source>
</evidence>
<evidence type="ECO:0000256" key="14">
    <source>
        <dbReference type="SAM" id="Phobius"/>
    </source>
</evidence>
<comment type="catalytic activity">
    <reaction evidence="12">
        <text>L-proline(in) + Na(+)(in) = L-proline(out) + Na(+)(out)</text>
        <dbReference type="Rhea" id="RHEA:28967"/>
        <dbReference type="ChEBI" id="CHEBI:29101"/>
        <dbReference type="ChEBI" id="CHEBI:60039"/>
    </reaction>
</comment>
<feature type="transmembrane region" description="Helical" evidence="14">
    <location>
        <begin position="6"/>
        <end position="24"/>
    </location>
</feature>
<keyword evidence="16" id="KW-1185">Reference proteome</keyword>
<keyword evidence="7 14" id="KW-1133">Transmembrane helix</keyword>
<feature type="transmembrane region" description="Helical" evidence="14">
    <location>
        <begin position="260"/>
        <end position="285"/>
    </location>
</feature>
<feature type="transmembrane region" description="Helical" evidence="14">
    <location>
        <begin position="75"/>
        <end position="94"/>
    </location>
</feature>
<keyword evidence="10 14" id="KW-0472">Membrane</keyword>
<feature type="transmembrane region" description="Helical" evidence="14">
    <location>
        <begin position="433"/>
        <end position="450"/>
    </location>
</feature>
<protein>
    <recommendedName>
        <fullName evidence="17">Sodium/glucose cotransporter</fullName>
    </recommendedName>
</protein>
<evidence type="ECO:0008006" key="17">
    <source>
        <dbReference type="Google" id="ProtNLM"/>
    </source>
</evidence>
<feature type="transmembrane region" description="Helical" evidence="14">
    <location>
        <begin position="45"/>
        <end position="69"/>
    </location>
</feature>
<evidence type="ECO:0000256" key="5">
    <source>
        <dbReference type="ARBA" id="ARBA00022692"/>
    </source>
</evidence>
<dbReference type="PROSITE" id="PS50283">
    <property type="entry name" value="NA_SOLUT_SYMP_3"/>
    <property type="match status" value="1"/>
</dbReference>
<dbReference type="RefSeq" id="WP_093793502.1">
    <property type="nucleotide sequence ID" value="NZ_CP155571.1"/>
</dbReference>
<evidence type="ECO:0000313" key="16">
    <source>
        <dbReference type="Proteomes" id="UP000216052"/>
    </source>
</evidence>
<accession>A0ABZ3J824</accession>
<comment type="subcellular location">
    <subcellularLocation>
        <location evidence="1">Cell membrane</location>
        <topology evidence="1">Multi-pass membrane protein</topology>
    </subcellularLocation>
</comment>
<keyword evidence="5 14" id="KW-0812">Transmembrane</keyword>
<evidence type="ECO:0000256" key="1">
    <source>
        <dbReference type="ARBA" id="ARBA00004651"/>
    </source>
</evidence>
<feature type="transmembrane region" description="Helical" evidence="14">
    <location>
        <begin position="227"/>
        <end position="248"/>
    </location>
</feature>
<keyword evidence="3" id="KW-0813">Transport</keyword>
<dbReference type="EMBL" id="CP155571">
    <property type="protein sequence ID" value="XFO74435.1"/>
    <property type="molecule type" value="Genomic_DNA"/>
</dbReference>
<dbReference type="InterPro" id="IPR038377">
    <property type="entry name" value="Na/Glc_symporter_sf"/>
</dbReference>
<evidence type="ECO:0000256" key="12">
    <source>
        <dbReference type="ARBA" id="ARBA00033708"/>
    </source>
</evidence>
<feature type="transmembrane region" description="Helical" evidence="14">
    <location>
        <begin position="177"/>
        <end position="200"/>
    </location>
</feature>
<evidence type="ECO:0000256" key="6">
    <source>
        <dbReference type="ARBA" id="ARBA00022847"/>
    </source>
</evidence>
<name>A0ABZ3J824_SPOA4</name>
<keyword evidence="8" id="KW-0915">Sodium</keyword>
<evidence type="ECO:0000256" key="8">
    <source>
        <dbReference type="ARBA" id="ARBA00023053"/>
    </source>
</evidence>
<feature type="transmembrane region" description="Helical" evidence="14">
    <location>
        <begin position="408"/>
        <end position="427"/>
    </location>
</feature>
<comment type="similarity">
    <text evidence="2 13">Belongs to the sodium:solute symporter (SSF) (TC 2.A.21) family.</text>
</comment>
<keyword evidence="11" id="KW-0739">Sodium transport</keyword>
<dbReference type="Gene3D" id="1.20.1730.10">
    <property type="entry name" value="Sodium/glucose cotransporter"/>
    <property type="match status" value="1"/>
</dbReference>
<evidence type="ECO:0000256" key="2">
    <source>
        <dbReference type="ARBA" id="ARBA00006434"/>
    </source>
</evidence>
<sequence>MDRLWIIFGFSVVYIIVTTVVGMWSVKKTKDTESFMTAKNQMSTWVIGILLMSEFIGSGATIGTAQGAYEKGMAVAWNCSTLALGYLLYSYMLAPKMNALGEYTISGALAHHYGNGVKMVVSVAMAIALTTVCVAVYTGGASAIAALLHIPIENAVYMIAVAATLNVSFGGLRGVGYANIIHTAFKFLGLIILCATAWIVTHNNPQLLTKIPETHYSLFAGVKSSQLLAWTVGNIGAVFSTQYVLQSICSLPNPAQARKATIVAGLAIFPIGFLAAYIGVMATAIFPGIKSVMAMPAYFDIMNPWLVGIVTASIIASTFVSILACQLGATALMIKDFYVPYAKPNEKKKIWATRIMSIIIGLIPIPFALGVPGMIKTFFFARALRSSITVLLLFMIFAPLMTTKTGGTVALVLSLIGTITWMILGNPYGIDNIYVAIVIPTVVILLDYAFNKMKQTSNPQIENQ</sequence>
<dbReference type="Proteomes" id="UP000216052">
    <property type="component" value="Chromosome"/>
</dbReference>
<evidence type="ECO:0000256" key="13">
    <source>
        <dbReference type="RuleBase" id="RU362091"/>
    </source>
</evidence>
<dbReference type="PANTHER" id="PTHR48086:SF3">
    <property type="entry name" value="SODIUM_PROLINE SYMPORTER"/>
    <property type="match status" value="1"/>
</dbReference>
<feature type="transmembrane region" description="Helical" evidence="14">
    <location>
        <begin position="305"/>
        <end position="334"/>
    </location>
</feature>
<evidence type="ECO:0000256" key="9">
    <source>
        <dbReference type="ARBA" id="ARBA00023065"/>
    </source>
</evidence>
<dbReference type="PANTHER" id="PTHR48086">
    <property type="entry name" value="SODIUM/PROLINE SYMPORTER-RELATED"/>
    <property type="match status" value="1"/>
</dbReference>
<keyword evidence="9" id="KW-0406">Ion transport</keyword>
<dbReference type="InterPro" id="IPR001734">
    <property type="entry name" value="Na/solute_symporter"/>
</dbReference>
<evidence type="ECO:0000256" key="4">
    <source>
        <dbReference type="ARBA" id="ARBA00022475"/>
    </source>
</evidence>
<evidence type="ECO:0000256" key="10">
    <source>
        <dbReference type="ARBA" id="ARBA00023136"/>
    </source>
</evidence>
<keyword evidence="6" id="KW-0769">Symport</keyword>
<proteinExistence type="inferred from homology"/>
<evidence type="ECO:0000256" key="3">
    <source>
        <dbReference type="ARBA" id="ARBA00022448"/>
    </source>
</evidence>
<reference evidence="15" key="1">
    <citation type="submission" date="2024-05" db="EMBL/GenBank/DDBJ databases">
        <title>Isolation and characterization of Sporomusa carbonis sp. nov., a carboxydotrophic hydrogenogen in the genus of Sporomusa isolated from a charcoal burning pile.</title>
        <authorList>
            <person name="Boeer T."/>
            <person name="Rosenbaum F."/>
            <person name="Eysell L."/>
            <person name="Mueller V."/>
            <person name="Daniel R."/>
            <person name="Poehlein A."/>
        </authorList>
    </citation>
    <scope>NUCLEOTIDE SEQUENCE [LARGE SCALE GENOMIC DNA]</scope>
    <source>
        <strain evidence="15">DSM 3132</strain>
    </source>
</reference>
<feature type="transmembrane region" description="Helical" evidence="14">
    <location>
        <begin position="381"/>
        <end position="401"/>
    </location>
</feature>
<feature type="transmembrane region" description="Helical" evidence="14">
    <location>
        <begin position="115"/>
        <end position="137"/>
    </location>
</feature>
<evidence type="ECO:0000313" key="15">
    <source>
        <dbReference type="EMBL" id="XFO74435.1"/>
    </source>
</evidence>
<evidence type="ECO:0000256" key="7">
    <source>
        <dbReference type="ARBA" id="ARBA00022989"/>
    </source>
</evidence>
<dbReference type="InterPro" id="IPR050277">
    <property type="entry name" value="Sodium:Solute_Symporter"/>
</dbReference>
<organism evidence="15 16">
    <name type="scientific">Sporomusa acidovorans (strain ATCC 49682 / DSM 3132 / Mol)</name>
    <dbReference type="NCBI Taxonomy" id="1123286"/>
    <lineage>
        <taxon>Bacteria</taxon>
        <taxon>Bacillati</taxon>
        <taxon>Bacillota</taxon>
        <taxon>Negativicutes</taxon>
        <taxon>Selenomonadales</taxon>
        <taxon>Sporomusaceae</taxon>
        <taxon>Sporomusa</taxon>
    </lineage>
</organism>
<gene>
    <name evidence="15" type="ORF">SPACI_045450</name>
</gene>
<dbReference type="CDD" id="cd10322">
    <property type="entry name" value="SLC5sbd"/>
    <property type="match status" value="1"/>
</dbReference>
<keyword evidence="4" id="KW-1003">Cell membrane</keyword>
<dbReference type="Pfam" id="PF00474">
    <property type="entry name" value="SSF"/>
    <property type="match status" value="1"/>
</dbReference>
<feature type="transmembrane region" description="Helical" evidence="14">
    <location>
        <begin position="355"/>
        <end position="375"/>
    </location>
</feature>